<reference evidence="2 3" key="1">
    <citation type="journal article" date="2014" name="Genome Announc.">
        <title>Draft Genome Sequences of a Phylogenetically Diverse Suite of Pseudomonas syringae Strains from Multiple Source Populations.</title>
        <authorList>
            <person name="Baltrus D.A."/>
            <person name="Yourstone S."/>
            <person name="Lind A."/>
            <person name="Guilbaud C."/>
            <person name="Sands D.C."/>
            <person name="Jones C.D."/>
            <person name="Morris C.E."/>
            <person name="Dangl J.L."/>
        </authorList>
    </citation>
    <scope>NUCLEOTIDE SEQUENCE [LARGE SCALE GENOMIC DNA]</scope>
    <source>
        <strain evidence="2 3">UB303</strain>
    </source>
</reference>
<feature type="compositionally biased region" description="Low complexity" evidence="1">
    <location>
        <begin position="32"/>
        <end position="41"/>
    </location>
</feature>
<evidence type="ECO:0000313" key="2">
    <source>
        <dbReference type="EMBL" id="QHF11020.1"/>
    </source>
</evidence>
<protein>
    <submittedName>
        <fullName evidence="2">DUF1534 domain-containing protein</fullName>
    </submittedName>
</protein>
<gene>
    <name evidence="2" type="ORF">N026_03130</name>
</gene>
<proteinExistence type="predicted"/>
<dbReference type="Proteomes" id="UP000464688">
    <property type="component" value="Chromosome"/>
</dbReference>
<feature type="region of interest" description="Disordered" evidence="1">
    <location>
        <begin position="18"/>
        <end position="41"/>
    </location>
</feature>
<dbReference type="AlphaFoldDB" id="A0AAJ4B430"/>
<evidence type="ECO:0000256" key="1">
    <source>
        <dbReference type="SAM" id="MobiDB-lite"/>
    </source>
</evidence>
<accession>A0AAJ4B430</accession>
<sequence>MRDALRHRSTPRRAFRIGRRASHDNPSGMCKPINAPPAMAGPAIPAHTAGCAGRRGRAGRGR</sequence>
<organism evidence="2 3">
    <name type="scientific">Pseudomonas syringae UB303</name>
    <dbReference type="NCBI Taxonomy" id="1357287"/>
    <lineage>
        <taxon>Bacteria</taxon>
        <taxon>Pseudomonadati</taxon>
        <taxon>Pseudomonadota</taxon>
        <taxon>Gammaproteobacteria</taxon>
        <taxon>Pseudomonadales</taxon>
        <taxon>Pseudomonadaceae</taxon>
        <taxon>Pseudomonas</taxon>
        <taxon>Pseudomonas syringae</taxon>
    </lineage>
</organism>
<evidence type="ECO:0000313" key="3">
    <source>
        <dbReference type="Proteomes" id="UP000464688"/>
    </source>
</evidence>
<name>A0AAJ4B430_PSESX</name>
<dbReference type="AntiFam" id="ANF00261">
    <property type="entry name" value="Protein of unknown function (DUF1534)"/>
</dbReference>
<dbReference type="EMBL" id="CP047267">
    <property type="protein sequence ID" value="QHF11020.1"/>
    <property type="molecule type" value="Genomic_DNA"/>
</dbReference>